<protein>
    <submittedName>
        <fullName evidence="1">Uncharacterized protein</fullName>
    </submittedName>
</protein>
<dbReference type="KEGG" id="cagg:HYG79_12155"/>
<evidence type="ECO:0000313" key="2">
    <source>
        <dbReference type="Proteomes" id="UP000509302"/>
    </source>
</evidence>
<evidence type="ECO:0000313" key="1">
    <source>
        <dbReference type="EMBL" id="QLG46066.1"/>
    </source>
</evidence>
<dbReference type="AlphaFoldDB" id="A0A7H9ARM0"/>
<name>A0A7H9ARM0_9FLAO</name>
<dbReference type="EMBL" id="CP058595">
    <property type="protein sequence ID" value="QLG46066.1"/>
    <property type="molecule type" value="Genomic_DNA"/>
</dbReference>
<reference evidence="1 2" key="1">
    <citation type="journal article" date="2006" name="Int. J. Syst. Evol. Microbiol.">
        <title>Costertonia aggregata gen. nov., sp. nov., a mesophilic marine bacterium of the family Flavobacteriaceae, isolated from a mature biofilm.</title>
        <authorList>
            <person name="Kwon K.K."/>
            <person name="Lee Y.K."/>
            <person name="Lee H.K."/>
        </authorList>
    </citation>
    <scope>NUCLEOTIDE SEQUENCE [LARGE SCALE GENOMIC DNA]</scope>
    <source>
        <strain evidence="1 2">KCCM 42265</strain>
    </source>
</reference>
<keyword evidence="2" id="KW-1185">Reference proteome</keyword>
<sequence>MKNLFKVAVVLALSIISISCEKEMEFETQLEPIETVGVKLAYGKTQEAAIKMYENKVSALFMPSNSEFETSDLLCKVYDGTEYAEANYYYNGRIVRLWNGQTFIY</sequence>
<proteinExistence type="predicted"/>
<dbReference type="Proteomes" id="UP000509302">
    <property type="component" value="Chromosome"/>
</dbReference>
<dbReference type="RefSeq" id="WP_179242352.1">
    <property type="nucleotide sequence ID" value="NZ_CP058595.1"/>
</dbReference>
<organism evidence="1 2">
    <name type="scientific">Costertonia aggregata</name>
    <dbReference type="NCBI Taxonomy" id="343403"/>
    <lineage>
        <taxon>Bacteria</taxon>
        <taxon>Pseudomonadati</taxon>
        <taxon>Bacteroidota</taxon>
        <taxon>Flavobacteriia</taxon>
        <taxon>Flavobacteriales</taxon>
        <taxon>Flavobacteriaceae</taxon>
        <taxon>Costertonia</taxon>
    </lineage>
</organism>
<accession>A0A7H9ARM0</accession>
<dbReference type="PROSITE" id="PS51257">
    <property type="entry name" value="PROKAR_LIPOPROTEIN"/>
    <property type="match status" value="1"/>
</dbReference>
<gene>
    <name evidence="1" type="ORF">HYG79_12155</name>
</gene>